<reference evidence="2" key="4">
    <citation type="submission" date="2023-12" db="EMBL/GenBank/DDBJ databases">
        <authorList>
            <person name="Sun Q."/>
            <person name="Inoue M."/>
        </authorList>
    </citation>
    <scope>NUCLEOTIDE SEQUENCE</scope>
    <source>
        <strain evidence="2">JCM 10667</strain>
    </source>
</reference>
<evidence type="ECO:0000313" key="3">
    <source>
        <dbReference type="EMBL" id="MBB4771928.1"/>
    </source>
</evidence>
<feature type="region of interest" description="Disordered" evidence="1">
    <location>
        <begin position="243"/>
        <end position="279"/>
    </location>
</feature>
<protein>
    <submittedName>
        <fullName evidence="3">Uncharacterized protein</fullName>
    </submittedName>
</protein>
<reference evidence="5" key="2">
    <citation type="journal article" date="2019" name="Int. J. Syst. Evol. Microbiol.">
        <title>The Global Catalogue of Microorganisms (GCM) 10K type strain sequencing project: providing services to taxonomists for standard genome sequencing and annotation.</title>
        <authorList>
            <consortium name="The Broad Institute Genomics Platform"/>
            <consortium name="The Broad Institute Genome Sequencing Center for Infectious Disease"/>
            <person name="Wu L."/>
            <person name="Ma J."/>
        </authorList>
    </citation>
    <scope>NUCLEOTIDE SEQUENCE [LARGE SCALE GENOMIC DNA]</scope>
    <source>
        <strain evidence="5">JCM 10667</strain>
    </source>
</reference>
<reference evidence="3 4" key="3">
    <citation type="submission" date="2020-08" db="EMBL/GenBank/DDBJ databases">
        <title>Sequencing the genomes of 1000 actinobacteria strains.</title>
        <authorList>
            <person name="Klenk H.-P."/>
        </authorList>
    </citation>
    <scope>NUCLEOTIDE SEQUENCE [LARGE SCALE GENOMIC DNA]</scope>
    <source>
        <strain evidence="3 4">DSM 44772</strain>
    </source>
</reference>
<proteinExistence type="predicted"/>
<reference evidence="2" key="1">
    <citation type="journal article" date="2014" name="Int. J. Syst. Evol. Microbiol.">
        <title>Complete genome of a new Firmicutes species belonging to the dominant human colonic microbiota ('Ruminococcus bicirculans') reveals two chromosomes and a selective capacity to utilize plant glucans.</title>
        <authorList>
            <consortium name="NISC Comparative Sequencing Program"/>
            <person name="Wegmann U."/>
            <person name="Louis P."/>
            <person name="Goesmann A."/>
            <person name="Henrissat B."/>
            <person name="Duncan S.H."/>
            <person name="Flint H.J."/>
        </authorList>
    </citation>
    <scope>NUCLEOTIDE SEQUENCE</scope>
    <source>
        <strain evidence="2">JCM 10667</strain>
    </source>
</reference>
<name>A0A7W7I7M6_9ACTN</name>
<accession>A0A7W7I7M6</accession>
<gene>
    <name evidence="3" type="ORF">F4557_000346</name>
    <name evidence="2" type="ORF">GCM10009546_03270</name>
</gene>
<evidence type="ECO:0000256" key="1">
    <source>
        <dbReference type="SAM" id="MobiDB-lite"/>
    </source>
</evidence>
<organism evidence="3 4">
    <name type="scientific">Actinomadura livida</name>
    <dbReference type="NCBI Taxonomy" id="79909"/>
    <lineage>
        <taxon>Bacteria</taxon>
        <taxon>Bacillati</taxon>
        <taxon>Actinomycetota</taxon>
        <taxon>Actinomycetes</taxon>
        <taxon>Streptosporangiales</taxon>
        <taxon>Thermomonosporaceae</taxon>
        <taxon>Actinomadura</taxon>
    </lineage>
</organism>
<sequence>MAEAGAEEFAQFGAAALDAFQALFEETEHLDHRGNDAHACELLGDLLIDLMHYAQHRGLEFNDILAQAHGHHLSESNSPDVYAIGATVQLDGPAADEAILLGHPTRGSITGLLVPNHGPTEYYVHFLGQTSNQKVISADLKTAPPFSATTTTQGLINDPLHAEELLIQTMTRIGQADIQGLRPHKGDLNDQRALLDALVAWNDMEKHNVTDLLLAEVAPYLSTDAQQPAPEIPLSPAQLAAQAFPTPLAEGLTDQLPAPHNTSEHRPATPAARRHSPGR</sequence>
<dbReference type="EMBL" id="JACHMV010000001">
    <property type="protein sequence ID" value="MBB4771928.1"/>
    <property type="molecule type" value="Genomic_DNA"/>
</dbReference>
<dbReference type="EMBL" id="BAAAHD010000001">
    <property type="protein sequence ID" value="GAA0544543.1"/>
    <property type="molecule type" value="Genomic_DNA"/>
</dbReference>
<dbReference type="RefSeq" id="WP_184878854.1">
    <property type="nucleotide sequence ID" value="NZ_BAAAHD010000001.1"/>
</dbReference>
<evidence type="ECO:0000313" key="2">
    <source>
        <dbReference type="EMBL" id="GAA0544543.1"/>
    </source>
</evidence>
<dbReference type="Proteomes" id="UP000549343">
    <property type="component" value="Unassembled WGS sequence"/>
</dbReference>
<evidence type="ECO:0000313" key="4">
    <source>
        <dbReference type="Proteomes" id="UP000549343"/>
    </source>
</evidence>
<dbReference type="Proteomes" id="UP001501427">
    <property type="component" value="Unassembled WGS sequence"/>
</dbReference>
<evidence type="ECO:0000313" key="5">
    <source>
        <dbReference type="Proteomes" id="UP001501427"/>
    </source>
</evidence>
<comment type="caution">
    <text evidence="3">The sequence shown here is derived from an EMBL/GenBank/DDBJ whole genome shotgun (WGS) entry which is preliminary data.</text>
</comment>
<keyword evidence="5" id="KW-1185">Reference proteome</keyword>
<dbReference type="AlphaFoldDB" id="A0A7W7I7M6"/>